<accession>A0AAD6S947</accession>
<keyword evidence="3" id="KW-0732">Signal</keyword>
<sequence>MGPSSPSPPTMLRAHLLLSLVVFCQTVHTAEMKHFIDDFSSLAVYQGAALNRSLAGFSPSEIKDGTVTLVTASGSDSATISMNFTGNGVYVYVAYPSDRPALVPSAFSTQIDGVPAGGWARGNFSDPLSAFVAYENTTLSNNTHNFVIEVQPGWELYFDFVVYTSFVPDSSSASSSASARATSNQPVALSRMKKQAPVGAIAGGVIGGIVLLVLLSTPFLLRRRAVAKSRAIPKQTPVPFIDGHGDKHSSVGKDSSLPPPTPFTLRAPRRFRPTKSVPESSTHDYPTVGDEAQSPMSPASDPSLLLVAAEVRRLTASMQRLETGIPEAHDGGPVVFQHPPAYGSRMGESN</sequence>
<keyword evidence="5" id="KW-1185">Reference proteome</keyword>
<comment type="caution">
    <text evidence="4">The sequence shown here is derived from an EMBL/GenBank/DDBJ whole genome shotgun (WGS) entry which is preliminary data.</text>
</comment>
<feature type="chain" id="PRO_5042017262" evidence="3">
    <location>
        <begin position="30"/>
        <end position="350"/>
    </location>
</feature>
<keyword evidence="2" id="KW-0812">Transmembrane</keyword>
<keyword evidence="2" id="KW-1133">Transmembrane helix</keyword>
<feature type="region of interest" description="Disordered" evidence="1">
    <location>
        <begin position="237"/>
        <end position="300"/>
    </location>
</feature>
<feature type="region of interest" description="Disordered" evidence="1">
    <location>
        <begin position="325"/>
        <end position="350"/>
    </location>
</feature>
<organism evidence="4 5">
    <name type="scientific">Mycena alexandri</name>
    <dbReference type="NCBI Taxonomy" id="1745969"/>
    <lineage>
        <taxon>Eukaryota</taxon>
        <taxon>Fungi</taxon>
        <taxon>Dikarya</taxon>
        <taxon>Basidiomycota</taxon>
        <taxon>Agaricomycotina</taxon>
        <taxon>Agaricomycetes</taxon>
        <taxon>Agaricomycetidae</taxon>
        <taxon>Agaricales</taxon>
        <taxon>Marasmiineae</taxon>
        <taxon>Mycenaceae</taxon>
        <taxon>Mycena</taxon>
    </lineage>
</organism>
<name>A0AAD6S947_9AGAR</name>
<dbReference type="EMBL" id="JARJCM010000210">
    <property type="protein sequence ID" value="KAJ7022391.1"/>
    <property type="molecule type" value="Genomic_DNA"/>
</dbReference>
<feature type="signal peptide" evidence="3">
    <location>
        <begin position="1"/>
        <end position="29"/>
    </location>
</feature>
<feature type="transmembrane region" description="Helical" evidence="2">
    <location>
        <begin position="198"/>
        <end position="221"/>
    </location>
</feature>
<gene>
    <name evidence="4" type="ORF">C8F04DRAFT_240315</name>
</gene>
<proteinExistence type="predicted"/>
<protein>
    <submittedName>
        <fullName evidence="4">Uncharacterized protein</fullName>
    </submittedName>
</protein>
<evidence type="ECO:0000313" key="4">
    <source>
        <dbReference type="EMBL" id="KAJ7022391.1"/>
    </source>
</evidence>
<evidence type="ECO:0000256" key="3">
    <source>
        <dbReference type="SAM" id="SignalP"/>
    </source>
</evidence>
<dbReference type="AlphaFoldDB" id="A0AAD6S947"/>
<evidence type="ECO:0000313" key="5">
    <source>
        <dbReference type="Proteomes" id="UP001218188"/>
    </source>
</evidence>
<keyword evidence="2" id="KW-0472">Membrane</keyword>
<dbReference type="Proteomes" id="UP001218188">
    <property type="component" value="Unassembled WGS sequence"/>
</dbReference>
<evidence type="ECO:0000256" key="2">
    <source>
        <dbReference type="SAM" id="Phobius"/>
    </source>
</evidence>
<reference evidence="4" key="1">
    <citation type="submission" date="2023-03" db="EMBL/GenBank/DDBJ databases">
        <title>Massive genome expansion in bonnet fungi (Mycena s.s.) driven by repeated elements and novel gene families across ecological guilds.</title>
        <authorList>
            <consortium name="Lawrence Berkeley National Laboratory"/>
            <person name="Harder C.B."/>
            <person name="Miyauchi S."/>
            <person name="Viragh M."/>
            <person name="Kuo A."/>
            <person name="Thoen E."/>
            <person name="Andreopoulos B."/>
            <person name="Lu D."/>
            <person name="Skrede I."/>
            <person name="Drula E."/>
            <person name="Henrissat B."/>
            <person name="Morin E."/>
            <person name="Kohler A."/>
            <person name="Barry K."/>
            <person name="LaButti K."/>
            <person name="Morin E."/>
            <person name="Salamov A."/>
            <person name="Lipzen A."/>
            <person name="Mereny Z."/>
            <person name="Hegedus B."/>
            <person name="Baldrian P."/>
            <person name="Stursova M."/>
            <person name="Weitz H."/>
            <person name="Taylor A."/>
            <person name="Grigoriev I.V."/>
            <person name="Nagy L.G."/>
            <person name="Martin F."/>
            <person name="Kauserud H."/>
        </authorList>
    </citation>
    <scope>NUCLEOTIDE SEQUENCE</scope>
    <source>
        <strain evidence="4">CBHHK200</strain>
    </source>
</reference>
<evidence type="ECO:0000256" key="1">
    <source>
        <dbReference type="SAM" id="MobiDB-lite"/>
    </source>
</evidence>